<dbReference type="AlphaFoldDB" id="A0A8F9XHF1"/>
<dbReference type="RefSeq" id="WP_220165025.1">
    <property type="nucleotide sequence ID" value="NZ_CP080507.1"/>
</dbReference>
<gene>
    <name evidence="7" type="ORF">K0B96_06165</name>
</gene>
<evidence type="ECO:0000313" key="7">
    <source>
        <dbReference type="EMBL" id="QYM80197.1"/>
    </source>
</evidence>
<keyword evidence="8" id="KW-1185">Reference proteome</keyword>
<keyword evidence="4 6" id="KW-1133">Transmembrane helix</keyword>
<dbReference type="PANTHER" id="PTHR31645:SF3">
    <property type="entry name" value="OLIGOPEPTIDE TRANSPORTER"/>
    <property type="match status" value="1"/>
</dbReference>
<accession>A0A8F9XHF1</accession>
<keyword evidence="5 6" id="KW-0472">Membrane</keyword>
<organism evidence="7 8">
    <name type="scientific">Horticoccus luteus</name>
    <dbReference type="NCBI Taxonomy" id="2862869"/>
    <lineage>
        <taxon>Bacteria</taxon>
        <taxon>Pseudomonadati</taxon>
        <taxon>Verrucomicrobiota</taxon>
        <taxon>Opitutia</taxon>
        <taxon>Opitutales</taxon>
        <taxon>Opitutaceae</taxon>
        <taxon>Horticoccus</taxon>
    </lineage>
</organism>
<dbReference type="GO" id="GO:0035673">
    <property type="term" value="F:oligopeptide transmembrane transporter activity"/>
    <property type="evidence" value="ECO:0007669"/>
    <property type="project" value="InterPro"/>
</dbReference>
<evidence type="ECO:0000256" key="4">
    <source>
        <dbReference type="ARBA" id="ARBA00022989"/>
    </source>
</evidence>
<feature type="transmembrane region" description="Helical" evidence="6">
    <location>
        <begin position="55"/>
        <end position="77"/>
    </location>
</feature>
<reference evidence="7" key="1">
    <citation type="submission" date="2021-08" db="EMBL/GenBank/DDBJ databases">
        <title>Genome of a novel bacterium of the phylum Verrucomicrobia, Oleiharenicola sp. KSB-15.</title>
        <authorList>
            <person name="Chung J.-H."/>
            <person name="Ahn J.-H."/>
            <person name="Yoon Y."/>
            <person name="Kim D.-Y."/>
            <person name="An S.-H."/>
            <person name="Park I."/>
            <person name="Yeon J."/>
        </authorList>
    </citation>
    <scope>NUCLEOTIDE SEQUENCE</scope>
    <source>
        <strain evidence="7">KSB-15</strain>
    </source>
</reference>
<dbReference type="InterPro" id="IPR004813">
    <property type="entry name" value="OPT"/>
</dbReference>
<feature type="transmembrane region" description="Helical" evidence="6">
    <location>
        <begin position="269"/>
        <end position="296"/>
    </location>
</feature>
<dbReference type="Pfam" id="PF03169">
    <property type="entry name" value="OPT"/>
    <property type="match status" value="1"/>
</dbReference>
<dbReference type="KEGG" id="ole:K0B96_06165"/>
<keyword evidence="3 6" id="KW-0812">Transmembrane</keyword>
<proteinExistence type="predicted"/>
<evidence type="ECO:0000256" key="5">
    <source>
        <dbReference type="ARBA" id="ARBA00023136"/>
    </source>
</evidence>
<feature type="transmembrane region" description="Helical" evidence="6">
    <location>
        <begin position="151"/>
        <end position="171"/>
    </location>
</feature>
<name>A0A8F9XHF1_9BACT</name>
<keyword evidence="2" id="KW-0813">Transport</keyword>
<evidence type="ECO:0000313" key="8">
    <source>
        <dbReference type="Proteomes" id="UP000825051"/>
    </source>
</evidence>
<feature type="transmembrane region" description="Helical" evidence="6">
    <location>
        <begin position="584"/>
        <end position="601"/>
    </location>
</feature>
<evidence type="ECO:0000256" key="2">
    <source>
        <dbReference type="ARBA" id="ARBA00022448"/>
    </source>
</evidence>
<dbReference type="NCBIfam" id="TIGR00728">
    <property type="entry name" value="OPT_sfam"/>
    <property type="match status" value="1"/>
</dbReference>
<feature type="transmembrane region" description="Helical" evidence="6">
    <location>
        <begin position="372"/>
        <end position="390"/>
    </location>
</feature>
<feature type="transmembrane region" description="Helical" evidence="6">
    <location>
        <begin position="124"/>
        <end position="145"/>
    </location>
</feature>
<dbReference type="Proteomes" id="UP000825051">
    <property type="component" value="Chromosome"/>
</dbReference>
<dbReference type="PANTHER" id="PTHR31645">
    <property type="entry name" value="OLIGOPEPTIDE TRANSPORTER YGL114W-RELATED"/>
    <property type="match status" value="1"/>
</dbReference>
<dbReference type="InterPro" id="IPR045035">
    <property type="entry name" value="YSL-like"/>
</dbReference>
<feature type="transmembrane region" description="Helical" evidence="6">
    <location>
        <begin position="83"/>
        <end position="103"/>
    </location>
</feature>
<dbReference type="EMBL" id="CP080507">
    <property type="protein sequence ID" value="QYM80197.1"/>
    <property type="molecule type" value="Genomic_DNA"/>
</dbReference>
<evidence type="ECO:0000256" key="1">
    <source>
        <dbReference type="ARBA" id="ARBA00004141"/>
    </source>
</evidence>
<feature type="transmembrane region" description="Helical" evidence="6">
    <location>
        <begin position="544"/>
        <end position="564"/>
    </location>
</feature>
<sequence>MAESSPTAAGASASINSNAADHPIYVDGFQGTPAEIERQWYEKVYVGRGDRMAQLTLRAVLMGTILGGILSLTNLYIGLKAGWGFGVAITACIVSYATWNALLKLRLARTPMTILENNCMQSTASAAGYSTGATLVSAFSAYVMINNQSMPFWQMMAWVFVLAVLGVTMAIPMKRQMINTEQLRFPTGTASAVTLQTLYSEGKKAAKSARALTIGAVAAAISQFWMDGLQLISAKLAPFTLGSLVERANTAVIGPVWMGRTVFFVWDPIFIAGGALMGLRAGASMLLGGTLCWAVFVPLMQANGTITGSSFREIVQWTLWGGVSCMVTSGILAFALQWRSIVAAMGSMGRMFRRGRNVSAAESVMERIETPMSWFFIGQGLALIAVCWLGKVTLGLPVWESALAVIITFFLALVACRVTGETDTTPIGAMGKVTQLLFGALNPGNMNINLMSANITSSAAMASADLLTDLKSGYLLGANPRKQFLAQFAGIFMGTLASVAAFRVLVPNAAALGGDQFPAPAAQAWRAVAVALSKGLDALEPVKLWSIAIGGAVGILLVLLPRWFPKQQNWIPSPAAMGLAWTFHWYYGMLFCLGAVIARLLEKKNPKLSEAYTWPVASGIIAGGSLMGVLIIFWENGPEMLRQFLGG</sequence>
<feature type="transmembrane region" description="Helical" evidence="6">
    <location>
        <begin position="484"/>
        <end position="506"/>
    </location>
</feature>
<comment type="subcellular location">
    <subcellularLocation>
        <location evidence="1">Membrane</location>
        <topology evidence="1">Multi-pass membrane protein</topology>
    </subcellularLocation>
</comment>
<feature type="transmembrane region" description="Helical" evidence="6">
    <location>
        <begin position="613"/>
        <end position="634"/>
    </location>
</feature>
<feature type="transmembrane region" description="Helical" evidence="6">
    <location>
        <begin position="402"/>
        <end position="420"/>
    </location>
</feature>
<evidence type="ECO:0000256" key="3">
    <source>
        <dbReference type="ARBA" id="ARBA00022692"/>
    </source>
</evidence>
<protein>
    <submittedName>
        <fullName evidence="7">OPT/YSL family transporter</fullName>
    </submittedName>
</protein>
<evidence type="ECO:0000256" key="6">
    <source>
        <dbReference type="SAM" id="Phobius"/>
    </source>
</evidence>
<dbReference type="GO" id="GO:0016020">
    <property type="term" value="C:membrane"/>
    <property type="evidence" value="ECO:0007669"/>
    <property type="project" value="UniProtKB-SubCell"/>
</dbReference>
<feature type="transmembrane region" description="Helical" evidence="6">
    <location>
        <begin position="317"/>
        <end position="338"/>
    </location>
</feature>